<evidence type="ECO:0000313" key="2">
    <source>
        <dbReference type="Proteomes" id="UP000789920"/>
    </source>
</evidence>
<name>A0ACA9PKG3_9GLOM</name>
<reference evidence="1" key="1">
    <citation type="submission" date="2021-06" db="EMBL/GenBank/DDBJ databases">
        <authorList>
            <person name="Kallberg Y."/>
            <person name="Tangrot J."/>
            <person name="Rosling A."/>
        </authorList>
    </citation>
    <scope>NUCLEOTIDE SEQUENCE</scope>
    <source>
        <strain evidence="1">MA461A</strain>
    </source>
</reference>
<keyword evidence="2" id="KW-1185">Reference proteome</keyword>
<proteinExistence type="predicted"/>
<comment type="caution">
    <text evidence="1">The sequence shown here is derived from an EMBL/GenBank/DDBJ whole genome shotgun (WGS) entry which is preliminary data.</text>
</comment>
<dbReference type="Proteomes" id="UP000789920">
    <property type="component" value="Unassembled WGS sequence"/>
</dbReference>
<gene>
    <name evidence="1" type="ORF">RPERSI_LOCUS10392</name>
</gene>
<protein>
    <submittedName>
        <fullName evidence="1">32226_t:CDS:1</fullName>
    </submittedName>
</protein>
<feature type="non-terminal residue" evidence="1">
    <location>
        <position position="521"/>
    </location>
</feature>
<organism evidence="1 2">
    <name type="scientific">Racocetra persica</name>
    <dbReference type="NCBI Taxonomy" id="160502"/>
    <lineage>
        <taxon>Eukaryota</taxon>
        <taxon>Fungi</taxon>
        <taxon>Fungi incertae sedis</taxon>
        <taxon>Mucoromycota</taxon>
        <taxon>Glomeromycotina</taxon>
        <taxon>Glomeromycetes</taxon>
        <taxon>Diversisporales</taxon>
        <taxon>Gigasporaceae</taxon>
        <taxon>Racocetra</taxon>
    </lineage>
</organism>
<sequence>MPRSKKKFKQRQHLKNALKQRKFYKKENNVAKNIIESTSGGGYNVVNIESTSDSHNGVIDNSIYKDIPNISDSSHNSVIENTSNSSYNDISNISTSSRLPNIEIDIRQQKVDRLLEYAIDLPDSFLTTFINIIKKVSQEQFRQQQYLKTWDLLLNMAINMDDNELSLGVSLINLMRYSKGPKTGKVFSKYLQQKAYDFIEESLYRPKICLTKSRKPSNRKVNRLTKKNKSLQNRIRKYKQMHKKKISLARSAARKKPTITNKQLKLAIQDRLMINKKQYSAGTVSMATQVCEIGEMSYRSAITCTKKVIEWLINEEPDKWFSVSTLVGWHKDTTGRKKSLFRKIHFLVLEQFKDTKKISKTYLEKWELLWQWLMDPYLKIQVECLAKFEERIYELMMNFFIGFDKEPWVLQPDGKLSPLLPGRRAHEMSDAFIKWIRNLYSIRDNVCLFFDTELWDAIDILDDKNFGQFFNNLELGIDKAINSLDNWMSVKQISLFDEDLAVQRRNKRKFGEQDIEKQAMF</sequence>
<dbReference type="EMBL" id="CAJVQC010020540">
    <property type="protein sequence ID" value="CAG8708664.1"/>
    <property type="molecule type" value="Genomic_DNA"/>
</dbReference>
<evidence type="ECO:0000313" key="1">
    <source>
        <dbReference type="EMBL" id="CAG8708664.1"/>
    </source>
</evidence>
<accession>A0ACA9PKG3</accession>